<dbReference type="PANTHER" id="PTHR42951">
    <property type="entry name" value="METALLO-BETA-LACTAMASE DOMAIN-CONTAINING"/>
    <property type="match status" value="1"/>
</dbReference>
<dbReference type="SMART" id="SM00849">
    <property type="entry name" value="Lactamase_B"/>
    <property type="match status" value="1"/>
</dbReference>
<name>A0A0F9R9E2_9ZZZZ</name>
<dbReference type="CDD" id="cd16282">
    <property type="entry name" value="metallo-hydrolase-like_MBL-fold"/>
    <property type="match status" value="1"/>
</dbReference>
<gene>
    <name evidence="2" type="ORF">LCGC14_0921890</name>
</gene>
<dbReference type="EMBL" id="LAZR01003119">
    <property type="protein sequence ID" value="KKN21786.1"/>
    <property type="molecule type" value="Genomic_DNA"/>
</dbReference>
<dbReference type="AlphaFoldDB" id="A0A0F9R9E2"/>
<dbReference type="PROSITE" id="PS51257">
    <property type="entry name" value="PROKAR_LIPOPROTEIN"/>
    <property type="match status" value="1"/>
</dbReference>
<dbReference type="Gene3D" id="3.60.15.10">
    <property type="entry name" value="Ribonuclease Z/Hydroxyacylglutathione hydrolase-like"/>
    <property type="match status" value="1"/>
</dbReference>
<feature type="domain" description="Metallo-beta-lactamase" evidence="1">
    <location>
        <begin position="52"/>
        <end position="237"/>
    </location>
</feature>
<sequence length="309" mass="34397">MKTLSNILGLCAFVFLSVGCADEHYSVSEVTTGIFYHQGVDEDATESNIGAIANVGFIIGEKCVAVIDSGGSYLEGRYLRREIKSHTDLPICYVINTHVHPDHILGNAAFKEDAPEFIGHEKLPAAIAARQSYFAKTFQQILGKAYVGTEFIDPSLTVSVGEPITIDLGNRVLTLTAYSTSHTDNDLTVLDNTTKTLWTGDLLFIKRIPALDGSINGWLKTMHQLQTMDLNFVIPGHGKAGSKQWQQGLIDQIRYFTVLRTEIRKIIDNMGTIDEATETVGLEEAKNWELFPLYHRRNITASFVELEWE</sequence>
<comment type="caution">
    <text evidence="2">The sequence shown here is derived from an EMBL/GenBank/DDBJ whole genome shotgun (WGS) entry which is preliminary data.</text>
</comment>
<organism evidence="2">
    <name type="scientific">marine sediment metagenome</name>
    <dbReference type="NCBI Taxonomy" id="412755"/>
    <lineage>
        <taxon>unclassified sequences</taxon>
        <taxon>metagenomes</taxon>
        <taxon>ecological metagenomes</taxon>
    </lineage>
</organism>
<dbReference type="InterPro" id="IPR050855">
    <property type="entry name" value="NDM-1-like"/>
</dbReference>
<reference evidence="2" key="1">
    <citation type="journal article" date="2015" name="Nature">
        <title>Complex archaea that bridge the gap between prokaryotes and eukaryotes.</title>
        <authorList>
            <person name="Spang A."/>
            <person name="Saw J.H."/>
            <person name="Jorgensen S.L."/>
            <person name="Zaremba-Niedzwiedzka K."/>
            <person name="Martijn J."/>
            <person name="Lind A.E."/>
            <person name="van Eijk R."/>
            <person name="Schleper C."/>
            <person name="Guy L."/>
            <person name="Ettema T.J."/>
        </authorList>
    </citation>
    <scope>NUCLEOTIDE SEQUENCE</scope>
</reference>
<accession>A0A0F9R9E2</accession>
<dbReference type="InterPro" id="IPR036866">
    <property type="entry name" value="RibonucZ/Hydroxyglut_hydro"/>
</dbReference>
<protein>
    <recommendedName>
        <fullName evidence="1">Metallo-beta-lactamase domain-containing protein</fullName>
    </recommendedName>
</protein>
<evidence type="ECO:0000259" key="1">
    <source>
        <dbReference type="SMART" id="SM00849"/>
    </source>
</evidence>
<dbReference type="InterPro" id="IPR001279">
    <property type="entry name" value="Metallo-B-lactamas"/>
</dbReference>
<dbReference type="NCBIfam" id="TIGR04559">
    <property type="entry name" value="SoxH_rel_PQQ_2"/>
    <property type="match status" value="1"/>
</dbReference>
<dbReference type="InterPro" id="IPR030829">
    <property type="entry name" value="SoxH-rel_PQQ_2"/>
</dbReference>
<dbReference type="SUPFAM" id="SSF56281">
    <property type="entry name" value="Metallo-hydrolase/oxidoreductase"/>
    <property type="match status" value="1"/>
</dbReference>
<dbReference type="PANTHER" id="PTHR42951:SF4">
    <property type="entry name" value="ACYL-COENZYME A THIOESTERASE MBLAC2"/>
    <property type="match status" value="1"/>
</dbReference>
<proteinExistence type="predicted"/>
<evidence type="ECO:0000313" key="2">
    <source>
        <dbReference type="EMBL" id="KKN21786.1"/>
    </source>
</evidence>
<dbReference type="Pfam" id="PF00753">
    <property type="entry name" value="Lactamase_B"/>
    <property type="match status" value="1"/>
</dbReference>